<evidence type="ECO:0000256" key="6">
    <source>
        <dbReference type="SAM" id="Phobius"/>
    </source>
</evidence>
<dbReference type="PANTHER" id="PTHR43124:SF10">
    <property type="entry name" value="PURINE EFFLUX PUMP PBUE"/>
    <property type="match status" value="1"/>
</dbReference>
<keyword evidence="3 6" id="KW-0812">Transmembrane</keyword>
<protein>
    <recommendedName>
        <fullName evidence="7">Major facilitator superfamily (MFS) profile domain-containing protein</fullName>
    </recommendedName>
</protein>
<sequence length="418" mass="42190">MTTRTIVPATYALAAATVATGAANHAVTGLMPALVDDLHLSIAIVGQLSTAFGLASGLAAPIIGILTAHWSRRRVLLAGLLLTVAGNAVAAVAPGFGLLIAARILAGLGSAAAMAAALGQAAELNAPERRARAMAVVIGGLTLALAIAPPLAALAAAHHGPAPVFAALTALAVLALAVARTVLPEQAPDAAPVPFAGHLRAITLPGIRPVLAAKFLMATAAFMVQTYLTNLVSSYSPVHILAAYGAGAILGTRLGGRAADRHGPRTAASAAITLQALTLAAWPLTAHTAAAVTLPFAAGLAFWSAQPAYVRQLADAARDQAPAVLAIDSGVMFAGIAAGGLTGAAQPVETFAVSLPVSGVVLSVVAFGCLYLRGPRDRRTHGDQGRRAEEPGKKVRKTPRVLERVAFSGRKNAIERSP</sequence>
<feature type="transmembrane region" description="Helical" evidence="6">
    <location>
        <begin position="162"/>
        <end position="183"/>
    </location>
</feature>
<feature type="transmembrane region" description="Helical" evidence="6">
    <location>
        <begin position="38"/>
        <end position="63"/>
    </location>
</feature>
<evidence type="ECO:0000256" key="5">
    <source>
        <dbReference type="ARBA" id="ARBA00023136"/>
    </source>
</evidence>
<feature type="transmembrane region" description="Helical" evidence="6">
    <location>
        <begin position="133"/>
        <end position="156"/>
    </location>
</feature>
<evidence type="ECO:0000256" key="1">
    <source>
        <dbReference type="ARBA" id="ARBA00004651"/>
    </source>
</evidence>
<gene>
    <name evidence="8" type="ORF">BS329_38820</name>
</gene>
<dbReference type="PROSITE" id="PS50850">
    <property type="entry name" value="MFS"/>
    <property type="match status" value="1"/>
</dbReference>
<dbReference type="InterPro" id="IPR011701">
    <property type="entry name" value="MFS"/>
</dbReference>
<feature type="transmembrane region" description="Helical" evidence="6">
    <location>
        <begin position="351"/>
        <end position="372"/>
    </location>
</feature>
<dbReference type="Gene3D" id="1.20.1250.20">
    <property type="entry name" value="MFS general substrate transporter like domains"/>
    <property type="match status" value="1"/>
</dbReference>
<keyword evidence="5 6" id="KW-0472">Membrane</keyword>
<feature type="transmembrane region" description="Helical" evidence="6">
    <location>
        <begin position="290"/>
        <end position="310"/>
    </location>
</feature>
<feature type="transmembrane region" description="Helical" evidence="6">
    <location>
        <begin position="75"/>
        <end position="94"/>
    </location>
</feature>
<accession>A0A1R0KEM1</accession>
<comment type="caution">
    <text evidence="8">The sequence shown here is derived from an EMBL/GenBank/DDBJ whole genome shotgun (WGS) entry which is preliminary data.</text>
</comment>
<dbReference type="InterPro" id="IPR050189">
    <property type="entry name" value="MFS_Efflux_Transporters"/>
</dbReference>
<dbReference type="OrthoDB" id="3697899at2"/>
<proteinExistence type="predicted"/>
<feature type="transmembrane region" description="Helical" evidence="6">
    <location>
        <begin position="210"/>
        <end position="228"/>
    </location>
</feature>
<dbReference type="AlphaFoldDB" id="A0A1R0KEM1"/>
<reference evidence="8 9" key="1">
    <citation type="submission" date="2016-01" db="EMBL/GenBank/DDBJ databases">
        <title>Amycolatopsis coloradensis genome sequencing and assembly.</title>
        <authorList>
            <person name="Mayilraj S."/>
        </authorList>
    </citation>
    <scope>NUCLEOTIDE SEQUENCE [LARGE SCALE GENOMIC DNA]</scope>
    <source>
        <strain evidence="8 9">DSM 44225</strain>
    </source>
</reference>
<dbReference type="GO" id="GO:0005886">
    <property type="term" value="C:plasma membrane"/>
    <property type="evidence" value="ECO:0007669"/>
    <property type="project" value="UniProtKB-SubCell"/>
</dbReference>
<keyword evidence="4 6" id="KW-1133">Transmembrane helix</keyword>
<feature type="domain" description="Major facilitator superfamily (MFS) profile" evidence="7">
    <location>
        <begin position="9"/>
        <end position="378"/>
    </location>
</feature>
<dbReference type="STRING" id="76021.BS329_38820"/>
<dbReference type="InterPro" id="IPR020846">
    <property type="entry name" value="MFS_dom"/>
</dbReference>
<evidence type="ECO:0000256" key="2">
    <source>
        <dbReference type="ARBA" id="ARBA00022475"/>
    </source>
</evidence>
<dbReference type="InterPro" id="IPR036259">
    <property type="entry name" value="MFS_trans_sf"/>
</dbReference>
<keyword evidence="2" id="KW-1003">Cell membrane</keyword>
<evidence type="ECO:0000256" key="3">
    <source>
        <dbReference type="ARBA" id="ARBA00022692"/>
    </source>
</evidence>
<dbReference type="Proteomes" id="UP000187486">
    <property type="component" value="Unassembled WGS sequence"/>
</dbReference>
<organism evidence="8 9">
    <name type="scientific">Amycolatopsis coloradensis</name>
    <dbReference type="NCBI Taxonomy" id="76021"/>
    <lineage>
        <taxon>Bacteria</taxon>
        <taxon>Bacillati</taxon>
        <taxon>Actinomycetota</taxon>
        <taxon>Actinomycetes</taxon>
        <taxon>Pseudonocardiales</taxon>
        <taxon>Pseudonocardiaceae</taxon>
        <taxon>Amycolatopsis</taxon>
    </lineage>
</organism>
<feature type="transmembrane region" description="Helical" evidence="6">
    <location>
        <begin position="100"/>
        <end position="121"/>
    </location>
</feature>
<dbReference type="RefSeq" id="WP_076168260.1">
    <property type="nucleotide sequence ID" value="NZ_JBEZVB010000047.1"/>
</dbReference>
<dbReference type="EMBL" id="MQUQ01000031">
    <property type="protein sequence ID" value="OLZ43613.1"/>
    <property type="molecule type" value="Genomic_DNA"/>
</dbReference>
<dbReference type="SUPFAM" id="SSF103473">
    <property type="entry name" value="MFS general substrate transporter"/>
    <property type="match status" value="1"/>
</dbReference>
<evidence type="ECO:0000313" key="9">
    <source>
        <dbReference type="Proteomes" id="UP000187486"/>
    </source>
</evidence>
<keyword evidence="9" id="KW-1185">Reference proteome</keyword>
<evidence type="ECO:0000256" key="4">
    <source>
        <dbReference type="ARBA" id="ARBA00022989"/>
    </source>
</evidence>
<dbReference type="Pfam" id="PF07690">
    <property type="entry name" value="MFS_1"/>
    <property type="match status" value="1"/>
</dbReference>
<dbReference type="GO" id="GO:0022857">
    <property type="term" value="F:transmembrane transporter activity"/>
    <property type="evidence" value="ECO:0007669"/>
    <property type="project" value="InterPro"/>
</dbReference>
<feature type="transmembrane region" description="Helical" evidence="6">
    <location>
        <begin position="322"/>
        <end position="345"/>
    </location>
</feature>
<comment type="subcellular location">
    <subcellularLocation>
        <location evidence="1">Cell membrane</location>
        <topology evidence="1">Multi-pass membrane protein</topology>
    </subcellularLocation>
</comment>
<evidence type="ECO:0000313" key="8">
    <source>
        <dbReference type="EMBL" id="OLZ43613.1"/>
    </source>
</evidence>
<dbReference type="PANTHER" id="PTHR43124">
    <property type="entry name" value="PURINE EFFLUX PUMP PBUE"/>
    <property type="match status" value="1"/>
</dbReference>
<name>A0A1R0KEM1_9PSEU</name>
<evidence type="ECO:0000259" key="7">
    <source>
        <dbReference type="PROSITE" id="PS50850"/>
    </source>
</evidence>